<dbReference type="SUPFAM" id="SSF46689">
    <property type="entry name" value="Homeodomain-like"/>
    <property type="match status" value="1"/>
</dbReference>
<dbReference type="InterPro" id="IPR018060">
    <property type="entry name" value="HTH_AraC"/>
</dbReference>
<dbReference type="GO" id="GO:0043565">
    <property type="term" value="F:sequence-specific DNA binding"/>
    <property type="evidence" value="ECO:0007669"/>
    <property type="project" value="InterPro"/>
</dbReference>
<dbReference type="InterPro" id="IPR046532">
    <property type="entry name" value="DUF6597"/>
</dbReference>
<dbReference type="InterPro" id="IPR009057">
    <property type="entry name" value="Homeodomain-like_sf"/>
</dbReference>
<dbReference type="Gene3D" id="1.10.10.60">
    <property type="entry name" value="Homeodomain-like"/>
    <property type="match status" value="1"/>
</dbReference>
<sequence length="275" mass="30580">MKCITIPPPAELSEHIECYWVNTLHPGDVGCDYDYIIPDGVTDAIFMLNGVYERGVGEKSQLIDSCSLVPGFDKAVRVAQEPWTSCLAIRFRPGGFQGLTGISIRELSQPVYPLEEVMPDLADLVMNSISKNTQVEQILKEINTFLSGEQERIYGSNLSSRFIEEAIKNRGSIRISDFCDRAGLCKSTLEKNVREMTGLTPKTCARLIRIQFVIRELLSGTGLFSSVAYELDYHDQSHMIRDFKSVIGITPGEFLRSGFKLPNYSALPVNASAIA</sequence>
<gene>
    <name evidence="5" type="ORF">DDZ15_14380</name>
</gene>
<keyword evidence="3" id="KW-0804">Transcription</keyword>
<evidence type="ECO:0000256" key="3">
    <source>
        <dbReference type="ARBA" id="ARBA00023163"/>
    </source>
</evidence>
<dbReference type="OrthoDB" id="662446at2"/>
<dbReference type="PANTHER" id="PTHR46796">
    <property type="entry name" value="HTH-TYPE TRANSCRIPTIONAL ACTIVATOR RHAS-RELATED"/>
    <property type="match status" value="1"/>
</dbReference>
<evidence type="ECO:0000313" key="6">
    <source>
        <dbReference type="Proteomes" id="UP000245533"/>
    </source>
</evidence>
<dbReference type="Pfam" id="PF12833">
    <property type="entry name" value="HTH_18"/>
    <property type="match status" value="1"/>
</dbReference>
<accession>A0A316TSP6</accession>
<keyword evidence="1" id="KW-0805">Transcription regulation</keyword>
<name>A0A316TSP6_9BACT</name>
<keyword evidence="2" id="KW-0238">DNA-binding</keyword>
<dbReference type="InterPro" id="IPR050204">
    <property type="entry name" value="AraC_XylS_family_regulators"/>
</dbReference>
<dbReference type="PROSITE" id="PS01124">
    <property type="entry name" value="HTH_ARAC_FAMILY_2"/>
    <property type="match status" value="1"/>
</dbReference>
<dbReference type="GO" id="GO:0003700">
    <property type="term" value="F:DNA-binding transcription factor activity"/>
    <property type="evidence" value="ECO:0007669"/>
    <property type="project" value="InterPro"/>
</dbReference>
<comment type="caution">
    <text evidence="5">The sequence shown here is derived from an EMBL/GenBank/DDBJ whole genome shotgun (WGS) entry which is preliminary data.</text>
</comment>
<evidence type="ECO:0000313" key="5">
    <source>
        <dbReference type="EMBL" id="PWN05262.1"/>
    </source>
</evidence>
<dbReference type="AlphaFoldDB" id="A0A316TSP6"/>
<dbReference type="SMART" id="SM00342">
    <property type="entry name" value="HTH_ARAC"/>
    <property type="match status" value="1"/>
</dbReference>
<dbReference type="EMBL" id="QGGB01000010">
    <property type="protein sequence ID" value="PWN05262.1"/>
    <property type="molecule type" value="Genomic_DNA"/>
</dbReference>
<evidence type="ECO:0000259" key="4">
    <source>
        <dbReference type="PROSITE" id="PS01124"/>
    </source>
</evidence>
<dbReference type="RefSeq" id="WP_109647819.1">
    <property type="nucleotide sequence ID" value="NZ_QGGB01000010.1"/>
</dbReference>
<dbReference type="Pfam" id="PF20240">
    <property type="entry name" value="DUF6597"/>
    <property type="match status" value="1"/>
</dbReference>
<evidence type="ECO:0000256" key="1">
    <source>
        <dbReference type="ARBA" id="ARBA00023015"/>
    </source>
</evidence>
<organism evidence="5 6">
    <name type="scientific">Rhodohalobacter mucosus</name>
    <dbReference type="NCBI Taxonomy" id="2079485"/>
    <lineage>
        <taxon>Bacteria</taxon>
        <taxon>Pseudomonadati</taxon>
        <taxon>Balneolota</taxon>
        <taxon>Balneolia</taxon>
        <taxon>Balneolales</taxon>
        <taxon>Balneolaceae</taxon>
        <taxon>Rhodohalobacter</taxon>
    </lineage>
</organism>
<keyword evidence="6" id="KW-1185">Reference proteome</keyword>
<reference evidence="5 6" key="1">
    <citation type="submission" date="2018-05" db="EMBL/GenBank/DDBJ databases">
        <title>Rhodohalobacter halophilus gen. nov., sp. nov., a moderately halophilic member of the family Balneolaceae.</title>
        <authorList>
            <person name="Liu Z.-W."/>
        </authorList>
    </citation>
    <scope>NUCLEOTIDE SEQUENCE [LARGE SCALE GENOMIC DNA]</scope>
    <source>
        <strain evidence="5 6">8A47</strain>
    </source>
</reference>
<dbReference type="PANTHER" id="PTHR46796:SF13">
    <property type="entry name" value="HTH-TYPE TRANSCRIPTIONAL ACTIVATOR RHAS"/>
    <property type="match status" value="1"/>
</dbReference>
<protein>
    <recommendedName>
        <fullName evidence="4">HTH araC/xylS-type domain-containing protein</fullName>
    </recommendedName>
</protein>
<proteinExistence type="predicted"/>
<evidence type="ECO:0000256" key="2">
    <source>
        <dbReference type="ARBA" id="ARBA00023125"/>
    </source>
</evidence>
<dbReference type="Proteomes" id="UP000245533">
    <property type="component" value="Unassembled WGS sequence"/>
</dbReference>
<feature type="domain" description="HTH araC/xylS-type" evidence="4">
    <location>
        <begin position="157"/>
        <end position="257"/>
    </location>
</feature>